<feature type="repeat" description="LDL-receptor class B" evidence="15">
    <location>
        <begin position="824"/>
        <end position="867"/>
    </location>
</feature>
<dbReference type="GO" id="GO:0005886">
    <property type="term" value="C:plasma membrane"/>
    <property type="evidence" value="ECO:0007669"/>
    <property type="project" value="UniProtKB-SubCell"/>
</dbReference>
<keyword evidence="12" id="KW-0675">Receptor</keyword>
<dbReference type="Pfam" id="PF00058">
    <property type="entry name" value="Ldl_recept_b"/>
    <property type="match status" value="9"/>
</dbReference>
<feature type="disulfide bond" evidence="14">
    <location>
        <begin position="14"/>
        <end position="26"/>
    </location>
</feature>
<feature type="repeat" description="LDL-receptor class B" evidence="15">
    <location>
        <begin position="780"/>
        <end position="823"/>
    </location>
</feature>
<keyword evidence="4" id="KW-0254">Endocytosis</keyword>
<keyword evidence="13" id="KW-0325">Glycoprotein</keyword>
<feature type="domain" description="EGF-like" evidence="17">
    <location>
        <begin position="915"/>
        <end position="952"/>
    </location>
</feature>
<evidence type="ECO:0000259" key="17">
    <source>
        <dbReference type="SMART" id="SM00181"/>
    </source>
</evidence>
<dbReference type="InterPro" id="IPR009030">
    <property type="entry name" value="Growth_fac_rcpt_cys_sf"/>
</dbReference>
<dbReference type="InterPro" id="IPR023415">
    <property type="entry name" value="LDLR_class-A_CS"/>
</dbReference>
<feature type="disulfide bond" evidence="14">
    <location>
        <begin position="177"/>
        <end position="189"/>
    </location>
</feature>
<dbReference type="Pfam" id="PF07645">
    <property type="entry name" value="EGF_CA"/>
    <property type="match status" value="1"/>
</dbReference>
<evidence type="ECO:0000256" key="8">
    <source>
        <dbReference type="ARBA" id="ARBA00022837"/>
    </source>
</evidence>
<feature type="disulfide bond" evidence="14">
    <location>
        <begin position="113"/>
        <end position="128"/>
    </location>
</feature>
<evidence type="ECO:0000256" key="4">
    <source>
        <dbReference type="ARBA" id="ARBA00022583"/>
    </source>
</evidence>
<feature type="repeat" description="LDL-receptor class B" evidence="15">
    <location>
        <begin position="387"/>
        <end position="429"/>
    </location>
</feature>
<dbReference type="Proteomes" id="UP001516400">
    <property type="component" value="Unassembled WGS sequence"/>
</dbReference>
<dbReference type="PROSITE" id="PS01187">
    <property type="entry name" value="EGF_CA"/>
    <property type="match status" value="1"/>
</dbReference>
<dbReference type="AlphaFoldDB" id="A0ABD2MIY2"/>
<dbReference type="SUPFAM" id="SSF63825">
    <property type="entry name" value="YWTD domain"/>
    <property type="match status" value="2"/>
</dbReference>
<protein>
    <submittedName>
        <fullName evidence="18">Uncharacterized protein</fullName>
    </submittedName>
</protein>
<dbReference type="FunFam" id="2.120.10.30:FF:000008">
    <property type="entry name" value="Low-density lipoprotein receptor-related protein 4"/>
    <property type="match status" value="2"/>
</dbReference>
<dbReference type="PROSITE" id="PS01209">
    <property type="entry name" value="LDLRA_1"/>
    <property type="match status" value="3"/>
</dbReference>
<feature type="disulfide bond" evidence="14">
    <location>
        <begin position="21"/>
        <end position="39"/>
    </location>
</feature>
<feature type="domain" description="EGF-like" evidence="17">
    <location>
        <begin position="303"/>
        <end position="341"/>
    </location>
</feature>
<feature type="domain" description="EGF-like" evidence="17">
    <location>
        <begin position="608"/>
        <end position="645"/>
    </location>
</feature>
<dbReference type="Gene3D" id="4.10.400.10">
    <property type="entry name" value="Low-density Lipoprotein Receptor"/>
    <property type="match status" value="6"/>
</dbReference>
<feature type="disulfide bond" evidence="14">
    <location>
        <begin position="60"/>
        <end position="78"/>
    </location>
</feature>
<gene>
    <name evidence="18" type="ORF">HHI36_010478</name>
</gene>
<dbReference type="PANTHER" id="PTHR22722:SF15">
    <property type="entry name" value="LOW-DENSITY LIPOPROTEIN RECEPTOR-RELATED"/>
    <property type="match status" value="1"/>
</dbReference>
<evidence type="ECO:0000256" key="15">
    <source>
        <dbReference type="PROSITE-ProRule" id="PRU00461"/>
    </source>
</evidence>
<comment type="subcellular location">
    <subcellularLocation>
        <location evidence="1">Cell membrane</location>
        <topology evidence="1">Single-pass type I membrane protein</topology>
    </subcellularLocation>
</comment>
<evidence type="ECO:0000256" key="6">
    <source>
        <dbReference type="ARBA" id="ARBA00022729"/>
    </source>
</evidence>
<dbReference type="PROSITE" id="PS51120">
    <property type="entry name" value="LDLRB"/>
    <property type="match status" value="10"/>
</dbReference>
<feature type="domain" description="EGF-like" evidence="17">
    <location>
        <begin position="13"/>
        <end position="49"/>
    </location>
</feature>
<dbReference type="InterPro" id="IPR036055">
    <property type="entry name" value="LDL_receptor-like_sf"/>
</dbReference>
<dbReference type="CDD" id="cd00112">
    <property type="entry name" value="LDLa"/>
    <property type="match status" value="6"/>
</dbReference>
<dbReference type="PANTHER" id="PTHR22722">
    <property type="entry name" value="LOW-DENSITY LIPOPROTEIN RECEPTOR-RELATED PROTEIN 2-RELATED"/>
    <property type="match status" value="1"/>
</dbReference>
<dbReference type="InterPro" id="IPR051221">
    <property type="entry name" value="LDLR-related"/>
</dbReference>
<dbReference type="GO" id="GO:0006897">
    <property type="term" value="P:endocytosis"/>
    <property type="evidence" value="ECO:0007669"/>
    <property type="project" value="UniProtKB-KW"/>
</dbReference>
<evidence type="ECO:0000256" key="5">
    <source>
        <dbReference type="ARBA" id="ARBA00022692"/>
    </source>
</evidence>
<reference evidence="18 19" key="1">
    <citation type="journal article" date="2021" name="BMC Biol.">
        <title>Horizontally acquired antibacterial genes associated with adaptive radiation of ladybird beetles.</title>
        <authorList>
            <person name="Li H.S."/>
            <person name="Tang X.F."/>
            <person name="Huang Y.H."/>
            <person name="Xu Z.Y."/>
            <person name="Chen M.L."/>
            <person name="Du X.Y."/>
            <person name="Qiu B.Y."/>
            <person name="Chen P.T."/>
            <person name="Zhang W."/>
            <person name="Slipinski A."/>
            <person name="Escalona H.E."/>
            <person name="Waterhouse R.M."/>
            <person name="Zwick A."/>
            <person name="Pang H."/>
        </authorList>
    </citation>
    <scope>NUCLEOTIDE SEQUENCE [LARGE SCALE GENOMIC DNA]</scope>
    <source>
        <strain evidence="18">SYSU2018</strain>
    </source>
</reference>
<dbReference type="SUPFAM" id="SSF57424">
    <property type="entry name" value="LDL receptor-like module"/>
    <property type="match status" value="6"/>
</dbReference>
<name>A0ABD2MIY2_9CUCU</name>
<feature type="disulfide bond" evidence="14">
    <location>
        <begin position="135"/>
        <end position="147"/>
    </location>
</feature>
<keyword evidence="19" id="KW-1185">Reference proteome</keyword>
<keyword evidence="9" id="KW-1133">Transmembrane helix</keyword>
<feature type="domain" description="EGF-like" evidence="17">
    <location>
        <begin position="262"/>
        <end position="299"/>
    </location>
</feature>
<dbReference type="Gene3D" id="2.10.25.10">
    <property type="entry name" value="Laminin"/>
    <property type="match status" value="2"/>
</dbReference>
<dbReference type="SUPFAM" id="SSF57196">
    <property type="entry name" value="EGF/Laminin"/>
    <property type="match status" value="1"/>
</dbReference>
<feature type="disulfide bond" evidence="14">
    <location>
        <begin position="184"/>
        <end position="202"/>
    </location>
</feature>
<feature type="repeat" description="LDL-receptor class B" evidence="15">
    <location>
        <begin position="1043"/>
        <end position="1072"/>
    </location>
</feature>
<keyword evidence="2" id="KW-1003">Cell membrane</keyword>
<evidence type="ECO:0000256" key="11">
    <source>
        <dbReference type="ARBA" id="ARBA00023157"/>
    </source>
</evidence>
<proteinExistence type="predicted"/>
<evidence type="ECO:0000256" key="10">
    <source>
        <dbReference type="ARBA" id="ARBA00023136"/>
    </source>
</evidence>
<dbReference type="InterPro" id="IPR001881">
    <property type="entry name" value="EGF-like_Ca-bd_dom"/>
</dbReference>
<organism evidence="18 19">
    <name type="scientific">Cryptolaemus montrouzieri</name>
    <dbReference type="NCBI Taxonomy" id="559131"/>
    <lineage>
        <taxon>Eukaryota</taxon>
        <taxon>Metazoa</taxon>
        <taxon>Ecdysozoa</taxon>
        <taxon>Arthropoda</taxon>
        <taxon>Hexapoda</taxon>
        <taxon>Insecta</taxon>
        <taxon>Pterygota</taxon>
        <taxon>Neoptera</taxon>
        <taxon>Endopterygota</taxon>
        <taxon>Coleoptera</taxon>
        <taxon>Polyphaga</taxon>
        <taxon>Cucujiformia</taxon>
        <taxon>Coccinelloidea</taxon>
        <taxon>Coccinellidae</taxon>
        <taxon>Scymninae</taxon>
        <taxon>Scymnini</taxon>
        <taxon>Cryptolaemus</taxon>
    </lineage>
</organism>
<dbReference type="SUPFAM" id="SSF57184">
    <property type="entry name" value="Growth factor receptor domain"/>
    <property type="match status" value="1"/>
</dbReference>
<dbReference type="InterPro" id="IPR000742">
    <property type="entry name" value="EGF"/>
</dbReference>
<dbReference type="CDD" id="cd00054">
    <property type="entry name" value="EGF_CA"/>
    <property type="match status" value="1"/>
</dbReference>
<feature type="domain" description="EGF-like" evidence="17">
    <location>
        <begin position="134"/>
        <end position="170"/>
    </location>
</feature>
<dbReference type="InterPro" id="IPR000033">
    <property type="entry name" value="LDLR_classB_rpt"/>
</dbReference>
<feature type="repeat" description="LDL-receptor class B" evidence="15">
    <location>
        <begin position="1000"/>
        <end position="1042"/>
    </location>
</feature>
<evidence type="ECO:0000256" key="3">
    <source>
        <dbReference type="ARBA" id="ARBA00022536"/>
    </source>
</evidence>
<dbReference type="FunFam" id="4.10.400.10:FF:000034">
    <property type="entry name" value="Low-density lipoprotein receptor-related protein 2"/>
    <property type="match status" value="2"/>
</dbReference>
<dbReference type="Gene3D" id="2.120.10.30">
    <property type="entry name" value="TolB, C-terminal domain"/>
    <property type="match status" value="3"/>
</dbReference>
<dbReference type="SMART" id="SM00181">
    <property type="entry name" value="EGF"/>
    <property type="match status" value="6"/>
</dbReference>
<feature type="repeat" description="LDL-receptor class B" evidence="15">
    <location>
        <begin position="430"/>
        <end position="472"/>
    </location>
</feature>
<feature type="disulfide bond" evidence="14">
    <location>
        <begin position="154"/>
        <end position="169"/>
    </location>
</feature>
<dbReference type="SMART" id="SM00135">
    <property type="entry name" value="LY"/>
    <property type="match status" value="12"/>
</dbReference>
<dbReference type="SUPFAM" id="SSF101898">
    <property type="entry name" value="NHL repeat"/>
    <property type="match status" value="1"/>
</dbReference>
<evidence type="ECO:0000256" key="9">
    <source>
        <dbReference type="ARBA" id="ARBA00022989"/>
    </source>
</evidence>
<feature type="disulfide bond" evidence="14">
    <location>
        <begin position="53"/>
        <end position="65"/>
    </location>
</feature>
<dbReference type="Pfam" id="PF00057">
    <property type="entry name" value="Ldl_recept_a"/>
    <property type="match status" value="5"/>
</dbReference>
<evidence type="ECO:0000256" key="13">
    <source>
        <dbReference type="ARBA" id="ARBA00023180"/>
    </source>
</evidence>
<dbReference type="SMART" id="SM00192">
    <property type="entry name" value="LDLa"/>
    <property type="match status" value="6"/>
</dbReference>
<comment type="caution">
    <text evidence="18">The sequence shown here is derived from an EMBL/GenBank/DDBJ whole genome shotgun (WGS) entry which is preliminary data.</text>
</comment>
<feature type="disulfide bond" evidence="14">
    <location>
        <begin position="72"/>
        <end position="87"/>
    </location>
</feature>
<feature type="repeat" description="LDL-receptor class B" evidence="15">
    <location>
        <begin position="517"/>
        <end position="559"/>
    </location>
</feature>
<keyword evidence="7" id="KW-0677">Repeat</keyword>
<dbReference type="SMART" id="SM00179">
    <property type="entry name" value="EGF_CA"/>
    <property type="match status" value="2"/>
</dbReference>
<accession>A0ABD2MIY2</accession>
<evidence type="ECO:0000313" key="19">
    <source>
        <dbReference type="Proteomes" id="UP001516400"/>
    </source>
</evidence>
<keyword evidence="11 14" id="KW-1015">Disulfide bond</keyword>
<feature type="repeat" description="LDL-receptor class B" evidence="15">
    <location>
        <begin position="737"/>
        <end position="779"/>
    </location>
</feature>
<feature type="disulfide bond" evidence="14">
    <location>
        <begin position="196"/>
        <end position="211"/>
    </location>
</feature>
<dbReference type="InterPro" id="IPR011042">
    <property type="entry name" value="6-blade_b-propeller_TolB-like"/>
</dbReference>
<evidence type="ECO:0000256" key="7">
    <source>
        <dbReference type="ARBA" id="ARBA00022737"/>
    </source>
</evidence>
<feature type="disulfide bond" evidence="14">
    <location>
        <begin position="101"/>
        <end position="119"/>
    </location>
</feature>
<evidence type="ECO:0000256" key="1">
    <source>
        <dbReference type="ARBA" id="ARBA00004251"/>
    </source>
</evidence>
<evidence type="ECO:0000256" key="12">
    <source>
        <dbReference type="ARBA" id="ARBA00023170"/>
    </source>
</evidence>
<feature type="disulfide bond" evidence="14">
    <location>
        <begin position="94"/>
        <end position="106"/>
    </location>
</feature>
<feature type="disulfide bond" evidence="14">
    <location>
        <begin position="242"/>
        <end position="257"/>
    </location>
</feature>
<dbReference type="PRINTS" id="PR00261">
    <property type="entry name" value="LDLRECEPTOR"/>
</dbReference>
<dbReference type="EMBL" id="JABFTP020000001">
    <property type="protein sequence ID" value="KAL3266298.1"/>
    <property type="molecule type" value="Genomic_DNA"/>
</dbReference>
<evidence type="ECO:0000256" key="14">
    <source>
        <dbReference type="PROSITE-ProRule" id="PRU00124"/>
    </source>
</evidence>
<evidence type="ECO:0000256" key="2">
    <source>
        <dbReference type="ARBA" id="ARBA00022475"/>
    </source>
</evidence>
<dbReference type="InterPro" id="IPR002172">
    <property type="entry name" value="LDrepeatLR_classA_rpt"/>
</dbReference>
<feature type="domain" description="EGF-like calcium-binding" evidence="16">
    <location>
        <begin position="300"/>
        <end position="341"/>
    </location>
</feature>
<dbReference type="InterPro" id="IPR049883">
    <property type="entry name" value="NOTCH1_EGF-like"/>
</dbReference>
<dbReference type="Pfam" id="PF14670">
    <property type="entry name" value="FXa_inhibition"/>
    <property type="match status" value="2"/>
</dbReference>
<feature type="repeat" description="LDL-receptor class B" evidence="15">
    <location>
        <begin position="694"/>
        <end position="736"/>
    </location>
</feature>
<dbReference type="InterPro" id="IPR018097">
    <property type="entry name" value="EGF_Ca-bd_CS"/>
</dbReference>
<feature type="domain" description="EGF-like calcium-binding" evidence="16">
    <location>
        <begin position="606"/>
        <end position="645"/>
    </location>
</feature>
<feature type="disulfide bond" evidence="14">
    <location>
        <begin position="33"/>
        <end position="48"/>
    </location>
</feature>
<evidence type="ECO:0000259" key="16">
    <source>
        <dbReference type="SMART" id="SM00179"/>
    </source>
</evidence>
<keyword evidence="6" id="KW-0732">Signal</keyword>
<keyword evidence="3" id="KW-0245">EGF-like domain</keyword>
<keyword evidence="8" id="KW-0106">Calcium</keyword>
<dbReference type="PROSITE" id="PS50068">
    <property type="entry name" value="LDLRA_2"/>
    <property type="match status" value="6"/>
</dbReference>
<feature type="disulfide bond" evidence="14">
    <location>
        <begin position="142"/>
        <end position="160"/>
    </location>
</feature>
<keyword evidence="10" id="KW-0472">Membrane</keyword>
<dbReference type="FunFam" id="2.10.25.10:FF:000009">
    <property type="entry name" value="Low-density lipoprotein receptor isoform 1"/>
    <property type="match status" value="1"/>
</dbReference>
<comment type="caution">
    <text evidence="14">Lacks conserved residue(s) required for the propagation of feature annotation.</text>
</comment>
<keyword evidence="5" id="KW-0812">Transmembrane</keyword>
<evidence type="ECO:0000313" key="18">
    <source>
        <dbReference type="EMBL" id="KAL3266298.1"/>
    </source>
</evidence>
<feature type="repeat" description="LDL-receptor class B" evidence="15">
    <location>
        <begin position="473"/>
        <end position="516"/>
    </location>
</feature>
<sequence length="1072" mass="121070">MRSFSLLLGFTKNCSSDQFECANGLCIPKTWVCDDDIDCKDFSDEWNCTQTGCKSDQIDCGDNTCISINWKCDGRIDCDDGRDEVQCNQNAPDCLVDEFLCFTHKCIKRIFRCDGDNDCGDWSDESDCDSIKQTCEDGEFRCSNGRCIPERYRCDKQQDCENNEDESNCDYSIKKNCSFDEFTCRSGACILKTWVCDGFNDCSENEDEDYCQLICDEAKFPCAKSYPQDNTTYYCINKKHVCDGEIDCPKGEDELKCPTKRECDRGTQCSQLCVTTHEGTPACSCLPGYNLSKDNISCEDINECLFATDPVCSQKCTNTNGSFKCGCMTGYVLRPDLRSCKAQGASPTLLLANRNDISQVSLSNSRYNAILRGLQNAISLDYHYQKQLIFWSDMTIDVIRKASINGSNPEDVIKVGLEAPAGVAVDWIHDLIFWTDAGTQRIEVSTIDGDNRAIIAADDIDKPRAIVVHPGETLVFWTDWGPEPKIERAEMDGRNRKRIITESIFWPNGLALDYTTDRIYWADAKHNIIESSLIDGSDRRKVVSKGLPHPFAITIFEDLIYWTDWHTKSISSASKLSGVGFRTIHSKLYYPMDIHSYHPQRQPTYKNHCGKKNGGCAHMCLPNRQSYACVCRLGQKLAPDKKSCSAPDKFVFFARKRNLRMKHLDEDAVHQRDIVLPVDGLKSVSGIAWDSISNRIFWTDVSKKTINRAFWNGSNQEVIVDTNLESPVGIAYDWLTKKIYWVDAELNRIEVADVDGNNRSLLIWDNLDTPRDIIVDPNEGFLYWSTWGEKSRIEKIGMDGSMRTILIKDNLTWPSGLSIDYEAKKLYWVDGGAKSISMANLDGTDRRKLLEGSTVPHPYGLDVFGDDIYWTDWHNSTLEKANKINGRNRVVVERKLTNIMQVKIFHRARKMTQTACNNNNGGCSHLCLIKPDGHSCACPTGIKLKDDGRTCANGPTNYLILAHRSDIRQISLDVPYIADIVMPFPPLKMAASVDVDRKTGDIYWTDTSEDVIKKIKPDGSNLQIVIMHELVMPDGISIDSTGRKIYWTDGARNSVEVAELDGTNRKVLFQLI</sequence>